<name>A0A914CYR5_9BILA</name>
<feature type="repeat" description="WD" evidence="8">
    <location>
        <begin position="365"/>
        <end position="405"/>
    </location>
</feature>
<dbReference type="Proteomes" id="UP000887540">
    <property type="component" value="Unplaced"/>
</dbReference>
<dbReference type="CDD" id="cd00200">
    <property type="entry name" value="WD40"/>
    <property type="match status" value="1"/>
</dbReference>
<feature type="repeat" description="WD" evidence="8">
    <location>
        <begin position="147"/>
        <end position="190"/>
    </location>
</feature>
<keyword evidence="6" id="KW-0539">Nucleus</keyword>
<evidence type="ECO:0000313" key="11">
    <source>
        <dbReference type="WBParaSite" id="ACRNAN_scaffold1539.g24709.t1"/>
    </source>
</evidence>
<dbReference type="PROSITE" id="PS50082">
    <property type="entry name" value="WD_REPEATS_2"/>
    <property type="match status" value="5"/>
</dbReference>
<evidence type="ECO:0000256" key="8">
    <source>
        <dbReference type="PROSITE-ProRule" id="PRU00221"/>
    </source>
</evidence>
<dbReference type="Gene3D" id="2.130.10.10">
    <property type="entry name" value="YVTN repeat-like/Quinoprotein amine dehydrogenase"/>
    <property type="match status" value="3"/>
</dbReference>
<organism evidence="10 11">
    <name type="scientific">Acrobeloides nanus</name>
    <dbReference type="NCBI Taxonomy" id="290746"/>
    <lineage>
        <taxon>Eukaryota</taxon>
        <taxon>Metazoa</taxon>
        <taxon>Ecdysozoa</taxon>
        <taxon>Nematoda</taxon>
        <taxon>Chromadorea</taxon>
        <taxon>Rhabditida</taxon>
        <taxon>Tylenchina</taxon>
        <taxon>Cephalobomorpha</taxon>
        <taxon>Cephaloboidea</taxon>
        <taxon>Cephalobidae</taxon>
        <taxon>Acrobeloides</taxon>
    </lineage>
</organism>
<comment type="subcellular location">
    <subcellularLocation>
        <location evidence="2">Cytoplasm</location>
    </subcellularLocation>
    <subcellularLocation>
        <location evidence="1">Nucleus</location>
    </subcellularLocation>
</comment>
<evidence type="ECO:0000256" key="9">
    <source>
        <dbReference type="SAM" id="MobiDB-lite"/>
    </source>
</evidence>
<evidence type="ECO:0000256" key="6">
    <source>
        <dbReference type="ARBA" id="ARBA00023242"/>
    </source>
</evidence>
<dbReference type="PANTHER" id="PTHR19855">
    <property type="entry name" value="WD40 REPEAT PROTEIN 12, 37"/>
    <property type="match status" value="1"/>
</dbReference>
<dbReference type="PROSITE" id="PS50294">
    <property type="entry name" value="WD_REPEATS_REGION"/>
    <property type="match status" value="2"/>
</dbReference>
<feature type="repeat" description="WD" evidence="8">
    <location>
        <begin position="322"/>
        <end position="356"/>
    </location>
</feature>
<dbReference type="InterPro" id="IPR015943">
    <property type="entry name" value="WD40/YVTN_repeat-like_dom_sf"/>
</dbReference>
<dbReference type="PANTHER" id="PTHR19855:SF12">
    <property type="entry name" value="WD REPEAT-CONTAINING PROTEIN 37"/>
    <property type="match status" value="1"/>
</dbReference>
<dbReference type="InterPro" id="IPR020472">
    <property type="entry name" value="WD40_PAC1"/>
</dbReference>
<dbReference type="PRINTS" id="PR00320">
    <property type="entry name" value="GPROTEINBRPT"/>
</dbReference>
<keyword evidence="3" id="KW-0963">Cytoplasm</keyword>
<dbReference type="Pfam" id="PF00400">
    <property type="entry name" value="WD40"/>
    <property type="match status" value="5"/>
</dbReference>
<keyword evidence="5" id="KW-0677">Repeat</keyword>
<dbReference type="GO" id="GO:0005634">
    <property type="term" value="C:nucleus"/>
    <property type="evidence" value="ECO:0007669"/>
    <property type="project" value="UniProtKB-SubCell"/>
</dbReference>
<evidence type="ECO:0000313" key="10">
    <source>
        <dbReference type="Proteomes" id="UP000887540"/>
    </source>
</evidence>
<reference evidence="11" key="1">
    <citation type="submission" date="2022-11" db="UniProtKB">
        <authorList>
            <consortium name="WormBaseParasite"/>
        </authorList>
    </citation>
    <scope>IDENTIFICATION</scope>
</reference>
<proteinExistence type="predicted"/>
<evidence type="ECO:0000256" key="7">
    <source>
        <dbReference type="ARBA" id="ARBA00040954"/>
    </source>
</evidence>
<evidence type="ECO:0000256" key="2">
    <source>
        <dbReference type="ARBA" id="ARBA00004496"/>
    </source>
</evidence>
<keyword evidence="10" id="KW-1185">Reference proteome</keyword>
<dbReference type="WBParaSite" id="ACRNAN_scaffold1539.g24709.t1">
    <property type="protein sequence ID" value="ACRNAN_scaffold1539.g24709.t1"/>
    <property type="gene ID" value="ACRNAN_scaffold1539.g24709"/>
</dbReference>
<evidence type="ECO:0000256" key="4">
    <source>
        <dbReference type="ARBA" id="ARBA00022574"/>
    </source>
</evidence>
<feature type="repeat" description="WD" evidence="8">
    <location>
        <begin position="280"/>
        <end position="321"/>
    </location>
</feature>
<evidence type="ECO:0000256" key="1">
    <source>
        <dbReference type="ARBA" id="ARBA00004123"/>
    </source>
</evidence>
<evidence type="ECO:0000256" key="3">
    <source>
        <dbReference type="ARBA" id="ARBA00022490"/>
    </source>
</evidence>
<dbReference type="PROSITE" id="PS00678">
    <property type="entry name" value="WD_REPEATS_1"/>
    <property type="match status" value="1"/>
</dbReference>
<dbReference type="AlphaFoldDB" id="A0A914CYR5"/>
<dbReference type="InterPro" id="IPR019775">
    <property type="entry name" value="WD40_repeat_CS"/>
</dbReference>
<dbReference type="SUPFAM" id="SSF50978">
    <property type="entry name" value="WD40 repeat-like"/>
    <property type="match status" value="1"/>
</dbReference>
<dbReference type="InterPro" id="IPR001680">
    <property type="entry name" value="WD40_rpt"/>
</dbReference>
<sequence>MATSGGRQTPKRGRETEGRLRSNTDSAIHAVVSSFDNIDLESSAHKAKLYELFALIEKEFDALHAENTALRLQSNTDRSGFDTPITNTNAESYAHSDLSFKTTSKKTGAQMRQKWKTAFGRPPGKLVNSLKVGAGVDRSKYSFARYYEGHQDGVWHVAATSNFVTALVGSASADQTAKIWSADSGQCLLNYTGHSGSVNSITFHPDSTNYNTDQLTVLTASGDKTAHIWKTVPQAHVTAGIIGSSEDDVDTTSVKGEVENEAEAPTSTVPVVLRQPLVRLTGHTGVVISSEWLVGGDQILTASWDRTANIYDAENGKILNTLTGHDQELTHCNAHSTQKLVATASKDYTFRLWDFRETIQSVAVFQGHNDAVTSVVFSSTHHIISGSDDRTVKVWDLRNMRSPISAMRLSSPVNRLAVSHKYNLIAIPLDSRHICIYDFQGIRITRLPRANGRCHRRMVCSAAWLSDNTMNNLFTSSFDKQIIGWKVSLGKN</sequence>
<feature type="compositionally biased region" description="Basic and acidic residues" evidence="9">
    <location>
        <begin position="12"/>
        <end position="22"/>
    </location>
</feature>
<dbReference type="SMART" id="SM00320">
    <property type="entry name" value="WD40"/>
    <property type="match status" value="7"/>
</dbReference>
<feature type="repeat" description="WD" evidence="8">
    <location>
        <begin position="191"/>
        <end position="230"/>
    </location>
</feature>
<protein>
    <recommendedName>
        <fullName evidence="7">WD repeat-containing protein 37</fullName>
    </recommendedName>
</protein>
<evidence type="ECO:0000256" key="5">
    <source>
        <dbReference type="ARBA" id="ARBA00022737"/>
    </source>
</evidence>
<keyword evidence="4 8" id="KW-0853">WD repeat</keyword>
<dbReference type="GO" id="GO:0005737">
    <property type="term" value="C:cytoplasm"/>
    <property type="evidence" value="ECO:0007669"/>
    <property type="project" value="UniProtKB-SubCell"/>
</dbReference>
<accession>A0A914CYR5</accession>
<dbReference type="InterPro" id="IPR036322">
    <property type="entry name" value="WD40_repeat_dom_sf"/>
</dbReference>
<feature type="region of interest" description="Disordered" evidence="9">
    <location>
        <begin position="1"/>
        <end position="22"/>
    </location>
</feature>